<evidence type="ECO:0000313" key="2">
    <source>
        <dbReference type="Proteomes" id="UP000789833"/>
    </source>
</evidence>
<keyword evidence="2" id="KW-1185">Reference proteome</keyword>
<organism evidence="1 2">
    <name type="scientific">Sutcliffiella rhizosphaerae</name>
    <dbReference type="NCBI Taxonomy" id="2880967"/>
    <lineage>
        <taxon>Bacteria</taxon>
        <taxon>Bacillati</taxon>
        <taxon>Bacillota</taxon>
        <taxon>Bacilli</taxon>
        <taxon>Bacillales</taxon>
        <taxon>Bacillaceae</taxon>
        <taxon>Sutcliffiella</taxon>
    </lineage>
</organism>
<sequence>MFKVFGKKVLISLSVIFLLVSGVIVVNGSNASAITFGTWGVDSACGGQCDGWYTNHFAARFHGTDGPSGHYTINKFEGTNTGKENQFGDDWTIMLLRAYSMGDQVYSDTSKAQSKTQAVNSTFWHTYANKSVRLAKGNNRVDFHFVYALKLPSGKLKETWYPIRRASNIN</sequence>
<accession>A0ABM8YTL1</accession>
<name>A0ABM8YTL1_9BACI</name>
<evidence type="ECO:0000313" key="1">
    <source>
        <dbReference type="EMBL" id="CAG9623303.1"/>
    </source>
</evidence>
<dbReference type="Proteomes" id="UP000789833">
    <property type="component" value="Unassembled WGS sequence"/>
</dbReference>
<comment type="caution">
    <text evidence="1">The sequence shown here is derived from an EMBL/GenBank/DDBJ whole genome shotgun (WGS) entry which is preliminary data.</text>
</comment>
<reference evidence="1 2" key="1">
    <citation type="submission" date="2021-10" db="EMBL/GenBank/DDBJ databases">
        <authorList>
            <person name="Criscuolo A."/>
        </authorList>
    </citation>
    <scope>NUCLEOTIDE SEQUENCE [LARGE SCALE GENOMIC DNA]</scope>
    <source>
        <strain evidence="2">CIP 111883</strain>
    </source>
</reference>
<dbReference type="RefSeq" id="WP_230504629.1">
    <property type="nucleotide sequence ID" value="NZ_CAKJTJ010000042.1"/>
</dbReference>
<proteinExistence type="predicted"/>
<protein>
    <submittedName>
        <fullName evidence="1">Uncharacterized protein</fullName>
    </submittedName>
</protein>
<gene>
    <name evidence="1" type="ORF">BACCIP111883_04104</name>
</gene>
<dbReference type="EMBL" id="CAKJTJ010000042">
    <property type="protein sequence ID" value="CAG9623303.1"/>
    <property type="molecule type" value="Genomic_DNA"/>
</dbReference>